<dbReference type="GeneID" id="54472520"/>
<feature type="region of interest" description="Disordered" evidence="4">
    <location>
        <begin position="1"/>
        <end position="27"/>
    </location>
</feature>
<dbReference type="FunFam" id="2.30.42.10:FF:000107">
    <property type="entry name" value="26S proteasome non-ATPase regulatory subunit 9"/>
    <property type="match status" value="1"/>
</dbReference>
<gene>
    <name evidence="7" type="ORF">BDY17DRAFT_255274</name>
</gene>
<evidence type="ECO:0000313" key="7">
    <source>
        <dbReference type="EMBL" id="KAF2480819.1"/>
    </source>
</evidence>
<evidence type="ECO:0000256" key="2">
    <source>
        <dbReference type="ARBA" id="ARBA00023186"/>
    </source>
</evidence>
<feature type="region of interest" description="Disordered" evidence="4">
    <location>
        <begin position="108"/>
        <end position="135"/>
    </location>
</feature>
<proteinExistence type="inferred from homology"/>
<dbReference type="EMBL" id="MU001639">
    <property type="protein sequence ID" value="KAF2480819.1"/>
    <property type="molecule type" value="Genomic_DNA"/>
</dbReference>
<name>A0A6A6PLA9_9PEZI</name>
<dbReference type="InterPro" id="IPR041489">
    <property type="entry name" value="PDZ_6"/>
</dbReference>
<keyword evidence="2" id="KW-0143">Chaperone</keyword>
<evidence type="ECO:0000256" key="3">
    <source>
        <dbReference type="ARBA" id="ARBA00068021"/>
    </source>
</evidence>
<evidence type="ECO:0000256" key="4">
    <source>
        <dbReference type="SAM" id="MobiDB-lite"/>
    </source>
</evidence>
<evidence type="ECO:0000256" key="1">
    <source>
        <dbReference type="ARBA" id="ARBA00005256"/>
    </source>
</evidence>
<accession>A0A6A6PLA9</accession>
<keyword evidence="8" id="KW-1185">Reference proteome</keyword>
<dbReference type="Gene3D" id="6.10.140.1710">
    <property type="match status" value="1"/>
</dbReference>
<evidence type="ECO:0000259" key="6">
    <source>
        <dbReference type="Pfam" id="PF18265"/>
    </source>
</evidence>
<dbReference type="PANTHER" id="PTHR12651:SF1">
    <property type="entry name" value="26S PROTEASOME NON-ATPASE REGULATORY SUBUNIT 9"/>
    <property type="match status" value="1"/>
</dbReference>
<dbReference type="Gene3D" id="2.30.42.10">
    <property type="match status" value="1"/>
</dbReference>
<feature type="compositionally biased region" description="Polar residues" evidence="4">
    <location>
        <begin position="109"/>
        <end position="132"/>
    </location>
</feature>
<dbReference type="RefSeq" id="XP_033587389.1">
    <property type="nucleotide sequence ID" value="XM_033731518.1"/>
</dbReference>
<dbReference type="GO" id="GO:0005634">
    <property type="term" value="C:nucleus"/>
    <property type="evidence" value="ECO:0007669"/>
    <property type="project" value="TreeGrafter"/>
</dbReference>
<dbReference type="Pfam" id="PF18265">
    <property type="entry name" value="Nas2_N"/>
    <property type="match status" value="1"/>
</dbReference>
<evidence type="ECO:0000313" key="8">
    <source>
        <dbReference type="Proteomes" id="UP000799767"/>
    </source>
</evidence>
<comment type="similarity">
    <text evidence="1">Belongs to the proteasome subunit p27 family.</text>
</comment>
<dbReference type="Proteomes" id="UP000799767">
    <property type="component" value="Unassembled WGS sequence"/>
</dbReference>
<feature type="domain" description="Nas2 N-terminal" evidence="6">
    <location>
        <begin position="28"/>
        <end position="105"/>
    </location>
</feature>
<organism evidence="7 8">
    <name type="scientific">Neohortaea acidophila</name>
    <dbReference type="NCBI Taxonomy" id="245834"/>
    <lineage>
        <taxon>Eukaryota</taxon>
        <taxon>Fungi</taxon>
        <taxon>Dikarya</taxon>
        <taxon>Ascomycota</taxon>
        <taxon>Pezizomycotina</taxon>
        <taxon>Dothideomycetes</taxon>
        <taxon>Dothideomycetidae</taxon>
        <taxon>Mycosphaerellales</taxon>
        <taxon>Teratosphaeriaceae</taxon>
        <taxon>Neohortaea</taxon>
    </lineage>
</organism>
<dbReference type="OrthoDB" id="72325at2759"/>
<reference evidence="7" key="1">
    <citation type="journal article" date="2020" name="Stud. Mycol.">
        <title>101 Dothideomycetes genomes: a test case for predicting lifestyles and emergence of pathogens.</title>
        <authorList>
            <person name="Haridas S."/>
            <person name="Albert R."/>
            <person name="Binder M."/>
            <person name="Bloem J."/>
            <person name="Labutti K."/>
            <person name="Salamov A."/>
            <person name="Andreopoulos B."/>
            <person name="Baker S."/>
            <person name="Barry K."/>
            <person name="Bills G."/>
            <person name="Bluhm B."/>
            <person name="Cannon C."/>
            <person name="Castanera R."/>
            <person name="Culley D."/>
            <person name="Daum C."/>
            <person name="Ezra D."/>
            <person name="Gonzalez J."/>
            <person name="Henrissat B."/>
            <person name="Kuo A."/>
            <person name="Liang C."/>
            <person name="Lipzen A."/>
            <person name="Lutzoni F."/>
            <person name="Magnuson J."/>
            <person name="Mondo S."/>
            <person name="Nolan M."/>
            <person name="Ohm R."/>
            <person name="Pangilinan J."/>
            <person name="Park H.-J."/>
            <person name="Ramirez L."/>
            <person name="Alfaro M."/>
            <person name="Sun H."/>
            <person name="Tritt A."/>
            <person name="Yoshinaga Y."/>
            <person name="Zwiers L.-H."/>
            <person name="Turgeon B."/>
            <person name="Goodwin S."/>
            <person name="Spatafora J."/>
            <person name="Crous P."/>
            <person name="Grigoriev I."/>
        </authorList>
    </citation>
    <scope>NUCLEOTIDE SEQUENCE</scope>
    <source>
        <strain evidence="7">CBS 113389</strain>
    </source>
</reference>
<dbReference type="Pfam" id="PF17820">
    <property type="entry name" value="PDZ_6"/>
    <property type="match status" value="1"/>
</dbReference>
<dbReference type="InterPro" id="IPR040815">
    <property type="entry name" value="Nas2_N"/>
</dbReference>
<dbReference type="InterPro" id="IPR036034">
    <property type="entry name" value="PDZ_sf"/>
</dbReference>
<dbReference type="InterPro" id="IPR035269">
    <property type="entry name" value="PSMD9"/>
</dbReference>
<feature type="domain" description="PDZ" evidence="5">
    <location>
        <begin position="142"/>
        <end position="197"/>
    </location>
</feature>
<evidence type="ECO:0000259" key="5">
    <source>
        <dbReference type="Pfam" id="PF17820"/>
    </source>
</evidence>
<dbReference type="PANTHER" id="PTHR12651">
    <property type="entry name" value="26S PROTEASOME NON-ATPASE REGULATORY SUBUNIT 9"/>
    <property type="match status" value="1"/>
</dbReference>
<dbReference type="AlphaFoldDB" id="A0A6A6PLA9"/>
<dbReference type="GO" id="GO:0005737">
    <property type="term" value="C:cytoplasm"/>
    <property type="evidence" value="ECO:0007669"/>
    <property type="project" value="TreeGrafter"/>
</dbReference>
<dbReference type="GO" id="GO:0070682">
    <property type="term" value="P:proteasome regulatory particle assembly"/>
    <property type="evidence" value="ECO:0007669"/>
    <property type="project" value="InterPro"/>
</dbReference>
<keyword evidence="7" id="KW-0647">Proteasome</keyword>
<dbReference type="SUPFAM" id="SSF50156">
    <property type="entry name" value="PDZ domain-like"/>
    <property type="match status" value="1"/>
</dbReference>
<protein>
    <recommendedName>
        <fullName evidence="3">Probable 26S proteasome regulatory subunit p27</fullName>
    </recommendedName>
</protein>
<dbReference type="GO" id="GO:0000502">
    <property type="term" value="C:proteasome complex"/>
    <property type="evidence" value="ECO:0007669"/>
    <property type="project" value="UniProtKB-KW"/>
</dbReference>
<sequence length="231" mass="24915">MDDLHAPTVASGPTSQAASKSEEKGKSLQELMARKENLEAELSALGSVLDSHGVNMNTSLLTFDGFPRNDIDVAQIRTTRARIIHLKTDYKLVMAELEKAVHDRFAQGADSSSQATPSANTAARSAVPTTADSPLEPPFAKINTIVSNSPAELAGLLVGDKVTRFGTVNFTNHERLGKVAQVVQQSENRVIRIRVLRETAGNARSQTLELSLVPRRDWGGRGLLGCHLLPV</sequence>